<dbReference type="InterPro" id="IPR000863">
    <property type="entry name" value="Sulfotransferase_dom"/>
</dbReference>
<reference evidence="3" key="1">
    <citation type="submission" date="2017-10" db="EMBL/GenBank/DDBJ databases">
        <authorList>
            <person name="Frank J."/>
        </authorList>
    </citation>
    <scope>NUCLEOTIDE SEQUENCE [LARGE SCALE GENOMIC DNA]</scope>
</reference>
<dbReference type="Pfam" id="PF00685">
    <property type="entry name" value="Sulfotransfer_1"/>
    <property type="match status" value="1"/>
</dbReference>
<keyword evidence="2" id="KW-0808">Transferase</keyword>
<sequence>MKNLFIIGIFRSGTSLLSTALNTHKNIIVGWQPYMLFFKACRNKYFKEMLRVPFDEKNPMGINYFKTVKDRELFREVFHLIRFNATELSTILSEIRDYLLSDNEKMNKDMKPHDLAKNLDGIEPGFAGYILMQLMERLYLSQIITRNWDIKFIGIKEVFCEEFIEPLFNYCNLNSKVVHIIRDPRAVVASRNFGKYMEATGAKYPIFFIIRSWKRTVANYLLNKCNSNYLMIRYEDLVRKPETTMKKVCELLEVQYSNDLLNLSNFKDNKGRRWESNTSFDGSKTITTSSVNKWEDILSAEEIEVVEYYCQSELNTLGYERTTKSFDQKKILNFQEDTSNICEWLREYDFSF</sequence>
<gene>
    <name evidence="2" type="ORF">KSMBR1_1971</name>
</gene>
<accession>A0A2C9CEZ5</accession>
<dbReference type="AlphaFoldDB" id="A0A2C9CEZ5"/>
<keyword evidence="3" id="KW-1185">Reference proteome</keyword>
<protein>
    <submittedName>
        <fullName evidence="2">Sulfotransferase domain protein</fullName>
    </submittedName>
</protein>
<dbReference type="Gene3D" id="3.40.50.300">
    <property type="entry name" value="P-loop containing nucleotide triphosphate hydrolases"/>
    <property type="match status" value="1"/>
</dbReference>
<proteinExistence type="predicted"/>
<dbReference type="Proteomes" id="UP000221734">
    <property type="component" value="Chromosome Kuenenia_stuttgartiensis_MBR1"/>
</dbReference>
<dbReference type="SUPFAM" id="SSF52540">
    <property type="entry name" value="P-loop containing nucleoside triphosphate hydrolases"/>
    <property type="match status" value="1"/>
</dbReference>
<dbReference type="PANTHER" id="PTHR10704:SF44">
    <property type="entry name" value="LD35051P-RELATED"/>
    <property type="match status" value="1"/>
</dbReference>
<feature type="domain" description="Sulfotransferase" evidence="1">
    <location>
        <begin position="172"/>
        <end position="316"/>
    </location>
</feature>
<dbReference type="GO" id="GO:0006044">
    <property type="term" value="P:N-acetylglucosamine metabolic process"/>
    <property type="evidence" value="ECO:0007669"/>
    <property type="project" value="TreeGrafter"/>
</dbReference>
<dbReference type="PANTHER" id="PTHR10704">
    <property type="entry name" value="CARBOHYDRATE SULFOTRANSFERASE"/>
    <property type="match status" value="1"/>
</dbReference>
<evidence type="ECO:0000259" key="1">
    <source>
        <dbReference type="Pfam" id="PF00685"/>
    </source>
</evidence>
<name>A0A2C9CEZ5_KUEST</name>
<dbReference type="GO" id="GO:0001517">
    <property type="term" value="F:N-acetylglucosamine 6-O-sulfotransferase activity"/>
    <property type="evidence" value="ECO:0007669"/>
    <property type="project" value="TreeGrafter"/>
</dbReference>
<dbReference type="InterPro" id="IPR027417">
    <property type="entry name" value="P-loop_NTPase"/>
</dbReference>
<dbReference type="InterPro" id="IPR051135">
    <property type="entry name" value="Gal/GlcNAc/GalNAc_ST"/>
</dbReference>
<dbReference type="EMBL" id="LT934425">
    <property type="protein sequence ID" value="SOH04469.1"/>
    <property type="molecule type" value="Genomic_DNA"/>
</dbReference>
<evidence type="ECO:0000313" key="2">
    <source>
        <dbReference type="EMBL" id="SOH04469.1"/>
    </source>
</evidence>
<dbReference type="OrthoDB" id="9777890at2"/>
<organism evidence="2 3">
    <name type="scientific">Kuenenia stuttgartiensis</name>
    <dbReference type="NCBI Taxonomy" id="174633"/>
    <lineage>
        <taxon>Bacteria</taxon>
        <taxon>Pseudomonadati</taxon>
        <taxon>Planctomycetota</taxon>
        <taxon>Candidatus Brocadiia</taxon>
        <taxon>Candidatus Brocadiales</taxon>
        <taxon>Candidatus Brocadiaceae</taxon>
        <taxon>Candidatus Kuenenia</taxon>
    </lineage>
</organism>
<evidence type="ECO:0000313" key="3">
    <source>
        <dbReference type="Proteomes" id="UP000221734"/>
    </source>
</evidence>
<dbReference type="RefSeq" id="WP_099325184.1">
    <property type="nucleotide sequence ID" value="NZ_LT934425.1"/>
</dbReference>
<dbReference type="KEGG" id="kst:KSMBR1_1971"/>
<dbReference type="GO" id="GO:0006790">
    <property type="term" value="P:sulfur compound metabolic process"/>
    <property type="evidence" value="ECO:0007669"/>
    <property type="project" value="TreeGrafter"/>
</dbReference>